<evidence type="ECO:0000256" key="3">
    <source>
        <dbReference type="HAMAP-Rule" id="MF_01440"/>
    </source>
</evidence>
<dbReference type="GO" id="GO:0050568">
    <property type="term" value="F:protein-glutamine glutaminase activity"/>
    <property type="evidence" value="ECO:0007669"/>
    <property type="project" value="UniProtKB-UniRule"/>
</dbReference>
<dbReference type="InterPro" id="IPR011324">
    <property type="entry name" value="Cytotoxic_necrot_fac-like_cat"/>
</dbReference>
<organism evidence="4 5">
    <name type="scientific">Fuscovulum blasticum DSM 2131</name>
    <dbReference type="NCBI Taxonomy" id="1188250"/>
    <lineage>
        <taxon>Bacteria</taxon>
        <taxon>Pseudomonadati</taxon>
        <taxon>Pseudomonadota</taxon>
        <taxon>Alphaproteobacteria</taxon>
        <taxon>Rhodobacterales</taxon>
        <taxon>Paracoccaceae</taxon>
        <taxon>Pseudogemmobacter</taxon>
    </lineage>
</organism>
<keyword evidence="1 3" id="KW-0145">Chemotaxis</keyword>
<sequence>MTGPQILQVVQGEYRVSDTPGIRLSTMLGSCVAACLWDDRRGVGGMNHFLLAQAQDRRGRGDIRYGVHAMEVLINALLRAGAQRGRLQAKLFGGAKIAANLRDIGASNAEFARRFLRTEGIPCRAESLGGTLARRVIFDPVTGQARQLLIPNADLDEAARAQRAAAPARPQTDIVLF</sequence>
<evidence type="ECO:0000313" key="4">
    <source>
        <dbReference type="EMBL" id="PTE13052.1"/>
    </source>
</evidence>
<comment type="function">
    <text evidence="3">Probably deamidates glutamine residues to glutamate on methyl-accepting chemotaxis receptors (MCPs), playing an important role in chemotaxis.</text>
</comment>
<evidence type="ECO:0000313" key="5">
    <source>
        <dbReference type="Proteomes" id="UP000241362"/>
    </source>
</evidence>
<dbReference type="Proteomes" id="UP000241362">
    <property type="component" value="Unassembled WGS sequence"/>
</dbReference>
<dbReference type="PANTHER" id="PTHR35147">
    <property type="entry name" value="CHEMORECEPTOR GLUTAMINE DEAMIDASE CHED-RELATED"/>
    <property type="match status" value="1"/>
</dbReference>
<comment type="catalytic activity">
    <reaction evidence="3">
        <text>L-glutaminyl-[protein] + H2O = L-glutamyl-[protein] + NH4(+)</text>
        <dbReference type="Rhea" id="RHEA:16441"/>
        <dbReference type="Rhea" id="RHEA-COMP:10207"/>
        <dbReference type="Rhea" id="RHEA-COMP:10208"/>
        <dbReference type="ChEBI" id="CHEBI:15377"/>
        <dbReference type="ChEBI" id="CHEBI:28938"/>
        <dbReference type="ChEBI" id="CHEBI:29973"/>
        <dbReference type="ChEBI" id="CHEBI:30011"/>
        <dbReference type="EC" id="3.5.1.44"/>
    </reaction>
</comment>
<name>A0A2T4J579_FUSBL</name>
<dbReference type="SUPFAM" id="SSF64438">
    <property type="entry name" value="CNF1/YfiH-like putative cysteine hydrolases"/>
    <property type="match status" value="1"/>
</dbReference>
<comment type="similarity">
    <text evidence="3">Belongs to the CheD family.</text>
</comment>
<protein>
    <recommendedName>
        <fullName evidence="3">Probable chemoreceptor glutamine deamidase CheD</fullName>
        <ecNumber evidence="3">3.5.1.44</ecNumber>
    </recommendedName>
</protein>
<dbReference type="PANTHER" id="PTHR35147:SF3">
    <property type="entry name" value="CHEMORECEPTOR GLUTAMINE DEAMIDASE CHED 1-RELATED"/>
    <property type="match status" value="1"/>
</dbReference>
<dbReference type="RefSeq" id="WP_107674452.1">
    <property type="nucleotide sequence ID" value="NZ_PZKE01000020.1"/>
</dbReference>
<dbReference type="InterPro" id="IPR038592">
    <property type="entry name" value="CheD-like_sf"/>
</dbReference>
<dbReference type="EMBL" id="PZKE01000020">
    <property type="protein sequence ID" value="PTE13052.1"/>
    <property type="molecule type" value="Genomic_DNA"/>
</dbReference>
<dbReference type="EC" id="3.5.1.44" evidence="3"/>
<dbReference type="HAMAP" id="MF_01440">
    <property type="entry name" value="CheD"/>
    <property type="match status" value="1"/>
</dbReference>
<keyword evidence="5" id="KW-1185">Reference proteome</keyword>
<dbReference type="CDD" id="cd16352">
    <property type="entry name" value="CheD"/>
    <property type="match status" value="1"/>
</dbReference>
<reference evidence="4 5" key="1">
    <citation type="submission" date="2018-03" db="EMBL/GenBank/DDBJ databases">
        <title>Rhodobacter blasticus.</title>
        <authorList>
            <person name="Meyer T.E."/>
            <person name="Miller S."/>
            <person name="Lodha T."/>
            <person name="Gandham S."/>
            <person name="Chintalapati S."/>
            <person name="Chintalapati V.R."/>
        </authorList>
    </citation>
    <scope>NUCLEOTIDE SEQUENCE [LARGE SCALE GENOMIC DNA]</scope>
    <source>
        <strain evidence="4 5">DSM 2131</strain>
    </source>
</reference>
<dbReference type="Gene3D" id="3.30.1330.200">
    <property type="match status" value="1"/>
</dbReference>
<evidence type="ECO:0000256" key="1">
    <source>
        <dbReference type="ARBA" id="ARBA00022500"/>
    </source>
</evidence>
<dbReference type="Pfam" id="PF03975">
    <property type="entry name" value="CheD"/>
    <property type="match status" value="1"/>
</dbReference>
<dbReference type="InterPro" id="IPR005659">
    <property type="entry name" value="Chemorcpt_Glu_NH3ase_CheD"/>
</dbReference>
<gene>
    <name evidence="3" type="primary">cheD</name>
    <name evidence="4" type="ORF">C5F44_15475</name>
</gene>
<dbReference type="GO" id="GO:0006935">
    <property type="term" value="P:chemotaxis"/>
    <property type="evidence" value="ECO:0007669"/>
    <property type="project" value="UniProtKB-UniRule"/>
</dbReference>
<proteinExistence type="inferred from homology"/>
<keyword evidence="2 3" id="KW-0378">Hydrolase</keyword>
<evidence type="ECO:0000256" key="2">
    <source>
        <dbReference type="ARBA" id="ARBA00022801"/>
    </source>
</evidence>
<dbReference type="AlphaFoldDB" id="A0A2T4J579"/>
<comment type="caution">
    <text evidence="4">The sequence shown here is derived from an EMBL/GenBank/DDBJ whole genome shotgun (WGS) entry which is preliminary data.</text>
</comment>
<accession>A0A2T4J579</accession>